<feature type="active site" evidence="10">
    <location>
        <position position="266"/>
    </location>
</feature>
<comment type="subcellular location">
    <subcellularLocation>
        <location evidence="1 10">Cytoplasm</location>
    </subcellularLocation>
</comment>
<dbReference type="InterPro" id="IPR044068">
    <property type="entry name" value="CB"/>
</dbReference>
<evidence type="ECO:0000256" key="4">
    <source>
        <dbReference type="ARBA" id="ARBA00022618"/>
    </source>
</evidence>
<evidence type="ECO:0000256" key="3">
    <source>
        <dbReference type="ARBA" id="ARBA00022490"/>
    </source>
</evidence>
<dbReference type="HAMAP" id="MF_01808">
    <property type="entry name" value="Recomb_XerC_XerD"/>
    <property type="match status" value="1"/>
</dbReference>
<dbReference type="KEGG" id="dtp:JZK55_19010"/>
<feature type="domain" description="Core-binding (CB)" evidence="12">
    <location>
        <begin position="17"/>
        <end position="110"/>
    </location>
</feature>
<feature type="domain" description="Tyr recombinase" evidence="11">
    <location>
        <begin position="131"/>
        <end position="314"/>
    </location>
</feature>
<dbReference type="AlphaFoldDB" id="A0A7G1H462"/>
<evidence type="ECO:0000259" key="11">
    <source>
        <dbReference type="PROSITE" id="PS51898"/>
    </source>
</evidence>
<gene>
    <name evidence="13" type="primary">xerD</name>
    <name evidence="10" type="synonym">xerC</name>
    <name evidence="13" type="ORF">JZK55_19010</name>
</gene>
<evidence type="ECO:0000313" key="13">
    <source>
        <dbReference type="EMBL" id="BCB96979.1"/>
    </source>
</evidence>
<dbReference type="Pfam" id="PF00589">
    <property type="entry name" value="Phage_integrase"/>
    <property type="match status" value="1"/>
</dbReference>
<dbReference type="GO" id="GO:0006313">
    <property type="term" value="P:DNA transposition"/>
    <property type="evidence" value="ECO:0007669"/>
    <property type="project" value="UniProtKB-UniRule"/>
</dbReference>
<reference evidence="13 14" key="1">
    <citation type="submission" date="2020-03" db="EMBL/GenBank/DDBJ databases">
        <title>Complete genome sequences of two sulfur-disproportionating bacterial strains T55J and Mzg5.</title>
        <authorList>
            <person name="Umezawa K."/>
            <person name="Kojima H."/>
            <person name="Kato Y."/>
            <person name="Fukui M."/>
        </authorList>
    </citation>
    <scope>NUCLEOTIDE SEQUENCE [LARGE SCALE GENOMIC DNA]</scope>
    <source>
        <strain evidence="13 14">T55J</strain>
    </source>
</reference>
<organism evidence="13 14">
    <name type="scientific">Dissulfurispira thermophila</name>
    <dbReference type="NCBI Taxonomy" id="2715679"/>
    <lineage>
        <taxon>Bacteria</taxon>
        <taxon>Pseudomonadati</taxon>
        <taxon>Nitrospirota</taxon>
        <taxon>Thermodesulfovibrionia</taxon>
        <taxon>Thermodesulfovibrionales</taxon>
        <taxon>Dissulfurispiraceae</taxon>
        <taxon>Dissulfurispira</taxon>
    </lineage>
</organism>
<evidence type="ECO:0000259" key="12">
    <source>
        <dbReference type="PROSITE" id="PS51900"/>
    </source>
</evidence>
<keyword evidence="4 10" id="KW-0132">Cell division</keyword>
<dbReference type="GO" id="GO:0003677">
    <property type="term" value="F:DNA binding"/>
    <property type="evidence" value="ECO:0007669"/>
    <property type="project" value="UniProtKB-UniRule"/>
</dbReference>
<dbReference type="GO" id="GO:0009037">
    <property type="term" value="F:tyrosine-based site-specific recombinase activity"/>
    <property type="evidence" value="ECO:0007669"/>
    <property type="project" value="UniProtKB-UniRule"/>
</dbReference>
<protein>
    <recommendedName>
        <fullName evidence="10">Tyrosine recombinase XerC</fullName>
    </recommendedName>
</protein>
<comment type="similarity">
    <text evidence="2">Belongs to the 'phage' integrase family. XerD subfamily.</text>
</comment>
<name>A0A7G1H462_9BACT</name>
<dbReference type="InterPro" id="IPR023009">
    <property type="entry name" value="Tyrosine_recombinase_XerC/XerD"/>
</dbReference>
<dbReference type="GO" id="GO:0051301">
    <property type="term" value="P:cell division"/>
    <property type="evidence" value="ECO:0007669"/>
    <property type="project" value="UniProtKB-KW"/>
</dbReference>
<dbReference type="Gene3D" id="1.10.150.130">
    <property type="match status" value="1"/>
</dbReference>
<keyword evidence="14" id="KW-1185">Reference proteome</keyword>
<keyword evidence="5 10" id="KW-0159">Chromosome partition</keyword>
<evidence type="ECO:0000256" key="7">
    <source>
        <dbReference type="ARBA" id="ARBA00023125"/>
    </source>
</evidence>
<comment type="similarity">
    <text evidence="10">Belongs to the 'phage' integrase family. XerC subfamily.</text>
</comment>
<feature type="active site" evidence="10">
    <location>
        <position position="173"/>
    </location>
</feature>
<dbReference type="GO" id="GO:0005737">
    <property type="term" value="C:cytoplasm"/>
    <property type="evidence" value="ECO:0007669"/>
    <property type="project" value="UniProtKB-SubCell"/>
</dbReference>
<dbReference type="GO" id="GO:0007059">
    <property type="term" value="P:chromosome segregation"/>
    <property type="evidence" value="ECO:0007669"/>
    <property type="project" value="UniProtKB-UniRule"/>
</dbReference>
<evidence type="ECO:0000256" key="6">
    <source>
        <dbReference type="ARBA" id="ARBA00022908"/>
    </source>
</evidence>
<proteinExistence type="inferred from homology"/>
<dbReference type="NCBIfam" id="NF040815">
    <property type="entry name" value="recomb_XerA_Arch"/>
    <property type="match status" value="1"/>
</dbReference>
<feature type="active site" description="O-(3'-phospho-DNA)-tyrosine intermediate" evidence="10">
    <location>
        <position position="301"/>
    </location>
</feature>
<dbReference type="Proteomes" id="UP000516360">
    <property type="component" value="Chromosome"/>
</dbReference>
<evidence type="ECO:0000313" key="14">
    <source>
        <dbReference type="Proteomes" id="UP000516360"/>
    </source>
</evidence>
<evidence type="ECO:0000256" key="1">
    <source>
        <dbReference type="ARBA" id="ARBA00004496"/>
    </source>
</evidence>
<keyword evidence="3 10" id="KW-0963">Cytoplasm</keyword>
<comment type="subunit">
    <text evidence="10">Forms a cyclic heterotetrameric complex composed of two molecules of XerC and two molecules of XerD.</text>
</comment>
<keyword evidence="9 10" id="KW-0131">Cell cycle</keyword>
<dbReference type="PANTHER" id="PTHR30349:SF81">
    <property type="entry name" value="TYROSINE RECOMBINASE XERC"/>
    <property type="match status" value="1"/>
</dbReference>
<evidence type="ECO:0000256" key="2">
    <source>
        <dbReference type="ARBA" id="ARBA00010450"/>
    </source>
</evidence>
<dbReference type="Gene3D" id="1.10.443.10">
    <property type="entry name" value="Intergrase catalytic core"/>
    <property type="match status" value="1"/>
</dbReference>
<dbReference type="PROSITE" id="PS51900">
    <property type="entry name" value="CB"/>
    <property type="match status" value="1"/>
</dbReference>
<feature type="active site" evidence="10">
    <location>
        <position position="197"/>
    </location>
</feature>
<dbReference type="NCBIfam" id="NF001399">
    <property type="entry name" value="PRK00283.1"/>
    <property type="match status" value="1"/>
</dbReference>
<keyword evidence="6 10" id="KW-0229">DNA integration</keyword>
<feature type="active site" evidence="10">
    <location>
        <position position="292"/>
    </location>
</feature>
<dbReference type="InterPro" id="IPR002104">
    <property type="entry name" value="Integrase_catalytic"/>
</dbReference>
<evidence type="ECO:0000256" key="5">
    <source>
        <dbReference type="ARBA" id="ARBA00022829"/>
    </source>
</evidence>
<dbReference type="InterPro" id="IPR013762">
    <property type="entry name" value="Integrase-like_cat_sf"/>
</dbReference>
<evidence type="ECO:0000256" key="10">
    <source>
        <dbReference type="HAMAP-Rule" id="MF_01808"/>
    </source>
</evidence>
<dbReference type="InterPro" id="IPR050090">
    <property type="entry name" value="Tyrosine_recombinase_XerCD"/>
</dbReference>
<dbReference type="EMBL" id="AP022873">
    <property type="protein sequence ID" value="BCB96979.1"/>
    <property type="molecule type" value="Genomic_DNA"/>
</dbReference>
<dbReference type="Pfam" id="PF02899">
    <property type="entry name" value="Phage_int_SAM_1"/>
    <property type="match status" value="1"/>
</dbReference>
<dbReference type="SUPFAM" id="SSF56349">
    <property type="entry name" value="DNA breaking-rejoining enzymes"/>
    <property type="match status" value="1"/>
</dbReference>
<dbReference type="PANTHER" id="PTHR30349">
    <property type="entry name" value="PHAGE INTEGRASE-RELATED"/>
    <property type="match status" value="1"/>
</dbReference>
<evidence type="ECO:0000256" key="9">
    <source>
        <dbReference type="ARBA" id="ARBA00023306"/>
    </source>
</evidence>
<keyword evidence="7 10" id="KW-0238">DNA-binding</keyword>
<dbReference type="InterPro" id="IPR011932">
    <property type="entry name" value="Recomb_XerD"/>
</dbReference>
<keyword evidence="8 10" id="KW-0233">DNA recombination</keyword>
<dbReference type="InterPro" id="IPR004107">
    <property type="entry name" value="Integrase_SAM-like_N"/>
</dbReference>
<dbReference type="InterPro" id="IPR010998">
    <property type="entry name" value="Integrase_recombinase_N"/>
</dbReference>
<sequence>MNLKNKKDHTDIQHLDADVVSLLNRFASYLTVEKGLSRNTVESYCLDLKGFFEYIAKKTDFSQQPTNNFLQSFTRESIVNYMGELRDKGQSARTVCRFISSVKGFSKFLIIEKVISEDPTETIKTPKQWERLPKALNIDDIKKLLDYEPPTTGYQLFIRDSAMLELMYSSGLRVSEIISIKVNDLNFEGGFLRIMGKGAKERIVPINQRAIEKVRRYMHELRQGLLKNKQSPFVFLTSRGMPMTRQRFWQALKKLGNIVGLKLTPHTIRHSFATHLLEGGADLRSVQKMLGHSDISTTQIYTKVTGDRIRKVYLEHHPRAK</sequence>
<dbReference type="PROSITE" id="PS51898">
    <property type="entry name" value="TYR_RECOMBINASE"/>
    <property type="match status" value="1"/>
</dbReference>
<dbReference type="NCBIfam" id="TIGR02225">
    <property type="entry name" value="recomb_XerD"/>
    <property type="match status" value="1"/>
</dbReference>
<feature type="active site" evidence="10">
    <location>
        <position position="269"/>
    </location>
</feature>
<accession>A0A7G1H462</accession>
<dbReference type="InterPro" id="IPR011010">
    <property type="entry name" value="DNA_brk_join_enz"/>
</dbReference>
<dbReference type="RefSeq" id="WP_203472135.1">
    <property type="nucleotide sequence ID" value="NZ_AP022873.1"/>
</dbReference>
<evidence type="ECO:0000256" key="8">
    <source>
        <dbReference type="ARBA" id="ARBA00023172"/>
    </source>
</evidence>
<comment type="function">
    <text evidence="10">Site-specific tyrosine recombinase, which acts by catalyzing the cutting and rejoining of the recombining DNA molecules. The XerC-XerD complex is essential to convert dimers of the bacterial chromosome into monomers to permit their segregation at cell division. It also contributes to the segregational stability of plasmids.</text>
</comment>
<dbReference type="CDD" id="cd00798">
    <property type="entry name" value="INT_XerDC_C"/>
    <property type="match status" value="1"/>
</dbReference>